<evidence type="ECO:0000313" key="1">
    <source>
        <dbReference type="EMBL" id="MBA8792443.1"/>
    </source>
</evidence>
<evidence type="ECO:0000313" key="2">
    <source>
        <dbReference type="Proteomes" id="UP000523079"/>
    </source>
</evidence>
<dbReference type="AlphaFoldDB" id="A0A7W3INQ8"/>
<keyword evidence="2" id="KW-1185">Reference proteome</keyword>
<dbReference type="Gene3D" id="3.40.190.10">
    <property type="entry name" value="Periplasmic binding protein-like II"/>
    <property type="match status" value="2"/>
</dbReference>
<reference evidence="1 2" key="1">
    <citation type="submission" date="2020-07" db="EMBL/GenBank/DDBJ databases">
        <title>Sequencing the genomes of 1000 actinobacteria strains.</title>
        <authorList>
            <person name="Klenk H.-P."/>
        </authorList>
    </citation>
    <scope>NUCLEOTIDE SEQUENCE [LARGE SCALE GENOMIC DNA]</scope>
    <source>
        <strain evidence="1 2">DSM 100723</strain>
    </source>
</reference>
<protein>
    <submittedName>
        <fullName evidence="1">Multiple sugar transport system substrate-binding protein</fullName>
    </submittedName>
</protein>
<dbReference type="CDD" id="cd13585">
    <property type="entry name" value="PBP2_TMBP_like"/>
    <property type="match status" value="1"/>
</dbReference>
<dbReference type="EMBL" id="JACGWT010000001">
    <property type="protein sequence ID" value="MBA8792443.1"/>
    <property type="molecule type" value="Genomic_DNA"/>
</dbReference>
<comment type="caution">
    <text evidence="1">The sequence shown here is derived from an EMBL/GenBank/DDBJ whole genome shotgun (WGS) entry which is preliminary data.</text>
</comment>
<keyword evidence="1" id="KW-0762">Sugar transport</keyword>
<organism evidence="1 2">
    <name type="scientific">Microlunatus kandeliicorticis</name>
    <dbReference type="NCBI Taxonomy" id="1759536"/>
    <lineage>
        <taxon>Bacteria</taxon>
        <taxon>Bacillati</taxon>
        <taxon>Actinomycetota</taxon>
        <taxon>Actinomycetes</taxon>
        <taxon>Propionibacteriales</taxon>
        <taxon>Propionibacteriaceae</taxon>
        <taxon>Microlunatus</taxon>
    </lineage>
</organism>
<keyword evidence="1" id="KW-0813">Transport</keyword>
<dbReference type="Pfam" id="PF13416">
    <property type="entry name" value="SBP_bac_8"/>
    <property type="match status" value="1"/>
</dbReference>
<dbReference type="PROSITE" id="PS51318">
    <property type="entry name" value="TAT"/>
    <property type="match status" value="1"/>
</dbReference>
<sequence length="449" mass="47554">MLSAQVPAHTRLSRRRLLATAGALGAAGATGLLSGCGGALPVVDTAASGFGQGGSGLVEVWCRSATQTGIQFMADAFNAAQQRIRVRVTPIPDTQFVTKLATAIRGRRVPDLVDFDDINSTLFAYRGAFADVTDLIKQLPGADQLSPGHLALATKDGRNYAVPFLADNSVLFCNTELFEKAGVDLEASTTDFEGLLEAARKITALGGGVKGWTYPGNNSGAWGFTAQPHIWAAKTDLIKGTVGNQTGNVEGNEAVRATLNFLQALWQEKLVPPGSYADDASTWGADYAAGTIGMFPASYGVVVPKASKETLARTKIVLLPGPTGGRSFFDGGNNLCLLNGARNASAAWEFAAYAVAVPQQTKLPDGGYTPVRADVVTDTFRREHPFAVPTLLELDKGYAPTSLAYNVLYNQSDGPWLTMLRRAVFDGQTEAAMAQAQVSYDRLLQQAQA</sequence>
<name>A0A7W3INQ8_9ACTN</name>
<dbReference type="InterPro" id="IPR050490">
    <property type="entry name" value="Bact_solute-bd_prot1"/>
</dbReference>
<dbReference type="Proteomes" id="UP000523079">
    <property type="component" value="Unassembled WGS sequence"/>
</dbReference>
<dbReference type="RefSeq" id="WP_220483350.1">
    <property type="nucleotide sequence ID" value="NZ_JACGWT010000001.1"/>
</dbReference>
<accession>A0A7W3INQ8</accession>
<dbReference type="InterPro" id="IPR006059">
    <property type="entry name" value="SBP"/>
</dbReference>
<gene>
    <name evidence="1" type="ORF">FHX74_000037</name>
</gene>
<dbReference type="PANTHER" id="PTHR43649:SF12">
    <property type="entry name" value="DIACETYLCHITOBIOSE BINDING PROTEIN DASA"/>
    <property type="match status" value="1"/>
</dbReference>
<dbReference type="SUPFAM" id="SSF53850">
    <property type="entry name" value="Periplasmic binding protein-like II"/>
    <property type="match status" value="1"/>
</dbReference>
<dbReference type="PANTHER" id="PTHR43649">
    <property type="entry name" value="ARABINOSE-BINDING PROTEIN-RELATED"/>
    <property type="match status" value="1"/>
</dbReference>
<dbReference type="InterPro" id="IPR006311">
    <property type="entry name" value="TAT_signal"/>
</dbReference>
<proteinExistence type="predicted"/>